<dbReference type="AlphaFoldDB" id="A0A1J5JIW8"/>
<dbReference type="Proteomes" id="UP000182743">
    <property type="component" value="Unassembled WGS sequence"/>
</dbReference>
<proteinExistence type="predicted"/>
<comment type="caution">
    <text evidence="1">The sequence shown here is derived from an EMBL/GenBank/DDBJ whole genome shotgun (WGS) entry which is preliminary data.</text>
</comment>
<sequence>MLDGEDMFKGRPFACRATGSGKYFSHWRGKVARGYIHSVFHRVVNFYLERDFLSLVGPGLGSAAAFINLDLPENIDFINLGLAPDMPVSLAGGWLWVNGILVVDCRRTCIWQGREGAELAWRGEELTWANLTALGQALSRWGRGGGWEERVADPLRQLRSGLLGRERDKLEGAVRSLLGYGPGLTPSGDDFLLGLLAVTGGGADYRVCLEGFHGAIAANLERTNEISAFFLRQALAGDYHEYLQEVVYAVINGIPATVITAVRKLLALGATSGTDMARGIYLGFSWAVTGSEGAGTTHGGRTAS</sequence>
<accession>A0A1J5JIW8</accession>
<name>A0A1J5JIW8_NEOTH</name>
<dbReference type="InterPro" id="IPR021530">
    <property type="entry name" value="AllH-like"/>
</dbReference>
<gene>
    <name evidence="1" type="ORF">MOOR_12200</name>
</gene>
<protein>
    <recommendedName>
        <fullName evidence="3">DUF2877 domain-containing protein</fullName>
    </recommendedName>
</protein>
<dbReference type="Pfam" id="PF11392">
    <property type="entry name" value="AllH"/>
    <property type="match status" value="1"/>
</dbReference>
<dbReference type="EMBL" id="MIHH01000005">
    <property type="protein sequence ID" value="OIQ09109.1"/>
    <property type="molecule type" value="Genomic_DNA"/>
</dbReference>
<reference evidence="1 2" key="1">
    <citation type="submission" date="2016-08" db="EMBL/GenBank/DDBJ databases">
        <title>Genome-based comparison of Moorella thermoacetic strains.</title>
        <authorList>
            <person name="Poehlein A."/>
            <person name="Bengelsdorf F.R."/>
            <person name="Esser C."/>
            <person name="Duerre P."/>
            <person name="Daniel R."/>
        </authorList>
    </citation>
    <scope>NUCLEOTIDE SEQUENCE [LARGE SCALE GENOMIC DNA]</scope>
    <source>
        <strain evidence="1 2">DSM 11768</strain>
    </source>
</reference>
<evidence type="ECO:0000313" key="2">
    <source>
        <dbReference type="Proteomes" id="UP000182743"/>
    </source>
</evidence>
<organism evidence="1 2">
    <name type="scientific">Neomoorella thermoacetica</name>
    <name type="common">Clostridium thermoaceticum</name>
    <dbReference type="NCBI Taxonomy" id="1525"/>
    <lineage>
        <taxon>Bacteria</taxon>
        <taxon>Bacillati</taxon>
        <taxon>Bacillota</taxon>
        <taxon>Clostridia</taxon>
        <taxon>Neomoorellales</taxon>
        <taxon>Neomoorellaceae</taxon>
        <taxon>Neomoorella</taxon>
    </lineage>
</organism>
<evidence type="ECO:0008006" key="3">
    <source>
        <dbReference type="Google" id="ProtNLM"/>
    </source>
</evidence>
<evidence type="ECO:0000313" key="1">
    <source>
        <dbReference type="EMBL" id="OIQ09109.1"/>
    </source>
</evidence>